<name>A0A847SPQ8_9BACT</name>
<comment type="caution">
    <text evidence="2">The sequence shown here is derived from an EMBL/GenBank/DDBJ whole genome shotgun (WGS) entry which is preliminary data.</text>
</comment>
<dbReference type="Proteomes" id="UP000552864">
    <property type="component" value="Unassembled WGS sequence"/>
</dbReference>
<keyword evidence="1" id="KW-0812">Transmembrane</keyword>
<keyword evidence="1" id="KW-1133">Transmembrane helix</keyword>
<accession>A0A847SPQ8</accession>
<organism evidence="2 3">
    <name type="scientific">Chitinophaga eiseniae</name>
    <dbReference type="NCBI Taxonomy" id="634771"/>
    <lineage>
        <taxon>Bacteria</taxon>
        <taxon>Pseudomonadati</taxon>
        <taxon>Bacteroidota</taxon>
        <taxon>Chitinophagia</taxon>
        <taxon>Chitinophagales</taxon>
        <taxon>Chitinophagaceae</taxon>
        <taxon>Chitinophaga</taxon>
    </lineage>
</organism>
<reference evidence="2 3" key="1">
    <citation type="submission" date="2020-04" db="EMBL/GenBank/DDBJ databases">
        <authorList>
            <person name="Yin C."/>
        </authorList>
    </citation>
    <scope>NUCLEOTIDE SEQUENCE [LARGE SCALE GENOMIC DNA]</scope>
    <source>
        <strain evidence="2 3">Ak56</strain>
    </source>
</reference>
<proteinExistence type="predicted"/>
<sequence>MKKVAWLLKILLPVIILGGVIVSFAGIPKWMHRAKKLAVAPVAPATPERGIVYSAEEKRKLGQLAAVYDHMNGCQELYISGLMTAYDPADSSATLHNPFRLCRKGKELYYQTGDMEMISLSDMYISVSHKAKKIFIGPAKTVLPPFQLPTDSLAVTWQSDNYRMVTEDLPGKSRMRMLCDNHITCKEYRFDYDTSTMAIKQVYMRLTNLRDPLNNKLDKEVILTVNEWREQHIPAALLKTSTYLVKERDGWHATAAYAGYDLVSLY</sequence>
<dbReference type="RefSeq" id="WP_168740577.1">
    <property type="nucleotide sequence ID" value="NZ_JABAHZ010000004.1"/>
</dbReference>
<dbReference type="AlphaFoldDB" id="A0A847SPQ8"/>
<evidence type="ECO:0000256" key="1">
    <source>
        <dbReference type="SAM" id="Phobius"/>
    </source>
</evidence>
<feature type="transmembrane region" description="Helical" evidence="1">
    <location>
        <begin position="6"/>
        <end position="27"/>
    </location>
</feature>
<evidence type="ECO:0000313" key="3">
    <source>
        <dbReference type="Proteomes" id="UP000552864"/>
    </source>
</evidence>
<protein>
    <submittedName>
        <fullName evidence="2">Uncharacterized protein</fullName>
    </submittedName>
</protein>
<evidence type="ECO:0000313" key="2">
    <source>
        <dbReference type="EMBL" id="NLR80947.1"/>
    </source>
</evidence>
<gene>
    <name evidence="2" type="ORF">HGH91_20115</name>
</gene>
<keyword evidence="3" id="KW-1185">Reference proteome</keyword>
<dbReference type="EMBL" id="JABAHZ010000004">
    <property type="protein sequence ID" value="NLR80947.1"/>
    <property type="molecule type" value="Genomic_DNA"/>
</dbReference>
<keyword evidence="1" id="KW-0472">Membrane</keyword>